<reference evidence="2 3" key="1">
    <citation type="submission" date="2020-08" db="EMBL/GenBank/DDBJ databases">
        <title>Genomic Encyclopedia of Type Strains, Phase III (KMG-III): the genomes of soil and plant-associated and newly described type strains.</title>
        <authorList>
            <person name="Whitman W."/>
        </authorList>
    </citation>
    <scope>NUCLEOTIDE SEQUENCE [LARGE SCALE GENOMIC DNA]</scope>
    <source>
        <strain evidence="2 3">CECT 3146</strain>
    </source>
</reference>
<evidence type="ECO:0000313" key="3">
    <source>
        <dbReference type="Proteomes" id="UP000549009"/>
    </source>
</evidence>
<dbReference type="EMBL" id="JACHJD010000003">
    <property type="protein sequence ID" value="MBB5103132.1"/>
    <property type="molecule type" value="Genomic_DNA"/>
</dbReference>
<comment type="caution">
    <text evidence="2">The sequence shown here is derived from an EMBL/GenBank/DDBJ whole genome shotgun (WGS) entry which is preliminary data.</text>
</comment>
<protein>
    <submittedName>
        <fullName evidence="2">Putative membrane protein</fullName>
    </submittedName>
</protein>
<gene>
    <name evidence="2" type="ORF">FHS40_002185</name>
</gene>
<keyword evidence="1" id="KW-1133">Transmembrane helix</keyword>
<organism evidence="2 3">
    <name type="scientific">Streptomyces spectabilis</name>
    <dbReference type="NCBI Taxonomy" id="68270"/>
    <lineage>
        <taxon>Bacteria</taxon>
        <taxon>Bacillati</taxon>
        <taxon>Actinomycetota</taxon>
        <taxon>Actinomycetes</taxon>
        <taxon>Kitasatosporales</taxon>
        <taxon>Streptomycetaceae</taxon>
        <taxon>Streptomyces</taxon>
    </lineage>
</organism>
<proteinExistence type="predicted"/>
<evidence type="ECO:0000313" key="2">
    <source>
        <dbReference type="EMBL" id="MBB5103132.1"/>
    </source>
</evidence>
<feature type="transmembrane region" description="Helical" evidence="1">
    <location>
        <begin position="15"/>
        <end position="37"/>
    </location>
</feature>
<name>A0A7W8ATN5_STRST</name>
<sequence length="45" mass="4807">MSRLRGWRVTHDGAFWGGVLALLTWGTVVALLVMAAAGKLTPTQP</sequence>
<dbReference type="Proteomes" id="UP000549009">
    <property type="component" value="Unassembled WGS sequence"/>
</dbReference>
<keyword evidence="3" id="KW-1185">Reference proteome</keyword>
<accession>A0A7W8ATN5</accession>
<evidence type="ECO:0000256" key="1">
    <source>
        <dbReference type="SAM" id="Phobius"/>
    </source>
</evidence>
<dbReference type="AlphaFoldDB" id="A0A7W8ATN5"/>
<keyword evidence="1" id="KW-0812">Transmembrane</keyword>
<keyword evidence="1" id="KW-0472">Membrane</keyword>